<protein>
    <recommendedName>
        <fullName evidence="1">F-box associated beta-propeller type 3 domain-containing protein</fullName>
    </recommendedName>
</protein>
<dbReference type="EMBL" id="JACTNZ010000004">
    <property type="protein sequence ID" value="KAG5551632.1"/>
    <property type="molecule type" value="Genomic_DNA"/>
</dbReference>
<dbReference type="Pfam" id="PF08268">
    <property type="entry name" value="FBA_3"/>
    <property type="match status" value="1"/>
</dbReference>
<dbReference type="PANTHER" id="PTHR31111:SF136">
    <property type="entry name" value="F-BOX ASSOCIATED DOMAIN-CONTAINING PROTEIN"/>
    <property type="match status" value="1"/>
</dbReference>
<feature type="domain" description="F-box associated beta-propeller type 3" evidence="1">
    <location>
        <begin position="8"/>
        <end position="260"/>
    </location>
</feature>
<proteinExistence type="predicted"/>
<evidence type="ECO:0000259" key="1">
    <source>
        <dbReference type="Pfam" id="PF08268"/>
    </source>
</evidence>
<sequence length="295" mass="33191">MELVTTINLPKGSIPSNIIGSCNGLLCLGDPYSDGPIRICNPLFRDLITLPNCPSGRSNSRCSCAFGYSPVTDQYKVVRTVRSILPRVVDPVTGREACEAEIYTLGEGSWRSIGEIPTMIYSSSINAFLNGSLHWVNVYSIYCFDFGSELIRSVPEPSEFGTVEKKCPYVMRVGVLRGCLSVCDSSKPCRVEVWVMKDYGVKESWSKDFVIDTTMIDDRRHFGYYEPFMVMDDGQILIFGYNLHSVLHYDSESKCLRKVHGYDPYYLGLAHIPSLLSLRDIAKGENFKVHVSEQR</sequence>
<dbReference type="InterPro" id="IPR017451">
    <property type="entry name" value="F-box-assoc_interact_dom"/>
</dbReference>
<keyword evidence="3" id="KW-1185">Reference proteome</keyword>
<reference evidence="2" key="1">
    <citation type="submission" date="2020-08" db="EMBL/GenBank/DDBJ databases">
        <title>Plant Genome Project.</title>
        <authorList>
            <person name="Zhang R.-G."/>
        </authorList>
    </citation>
    <scope>NUCLEOTIDE SEQUENCE</scope>
    <source>
        <strain evidence="2">WSP0</strain>
        <tissue evidence="2">Leaf</tissue>
    </source>
</reference>
<organism evidence="2 3">
    <name type="scientific">Rhododendron griersonianum</name>
    <dbReference type="NCBI Taxonomy" id="479676"/>
    <lineage>
        <taxon>Eukaryota</taxon>
        <taxon>Viridiplantae</taxon>
        <taxon>Streptophyta</taxon>
        <taxon>Embryophyta</taxon>
        <taxon>Tracheophyta</taxon>
        <taxon>Spermatophyta</taxon>
        <taxon>Magnoliopsida</taxon>
        <taxon>eudicotyledons</taxon>
        <taxon>Gunneridae</taxon>
        <taxon>Pentapetalae</taxon>
        <taxon>asterids</taxon>
        <taxon>Ericales</taxon>
        <taxon>Ericaceae</taxon>
        <taxon>Ericoideae</taxon>
        <taxon>Rhodoreae</taxon>
        <taxon>Rhododendron</taxon>
    </lineage>
</organism>
<gene>
    <name evidence="2" type="ORF">RHGRI_009899</name>
</gene>
<evidence type="ECO:0000313" key="3">
    <source>
        <dbReference type="Proteomes" id="UP000823749"/>
    </source>
</evidence>
<dbReference type="AlphaFoldDB" id="A0AAV6KGI1"/>
<dbReference type="InterPro" id="IPR013187">
    <property type="entry name" value="F-box-assoc_dom_typ3"/>
</dbReference>
<dbReference type="Proteomes" id="UP000823749">
    <property type="component" value="Chromosome 4"/>
</dbReference>
<dbReference type="SUPFAM" id="SSF50965">
    <property type="entry name" value="Galactose oxidase, central domain"/>
    <property type="match status" value="1"/>
</dbReference>
<dbReference type="PANTHER" id="PTHR31111">
    <property type="entry name" value="BNAA05G37150D PROTEIN-RELATED"/>
    <property type="match status" value="1"/>
</dbReference>
<dbReference type="InterPro" id="IPR011043">
    <property type="entry name" value="Gal_Oxase/kelch_b-propeller"/>
</dbReference>
<dbReference type="NCBIfam" id="TIGR01640">
    <property type="entry name" value="F_box_assoc_1"/>
    <property type="match status" value="1"/>
</dbReference>
<name>A0AAV6KGI1_9ERIC</name>
<evidence type="ECO:0000313" key="2">
    <source>
        <dbReference type="EMBL" id="KAG5551632.1"/>
    </source>
</evidence>
<accession>A0AAV6KGI1</accession>
<comment type="caution">
    <text evidence="2">The sequence shown here is derived from an EMBL/GenBank/DDBJ whole genome shotgun (WGS) entry which is preliminary data.</text>
</comment>